<accession>A0A5K7X8D3</accession>
<evidence type="ECO:0000256" key="8">
    <source>
        <dbReference type="SAM" id="Phobius"/>
    </source>
</evidence>
<dbReference type="InterPro" id="IPR011066">
    <property type="entry name" value="MscS_channel_C_sf"/>
</dbReference>
<proteinExistence type="inferred from homology"/>
<dbReference type="Gene3D" id="1.10.287.1260">
    <property type="match status" value="1"/>
</dbReference>
<keyword evidence="3" id="KW-1003">Cell membrane</keyword>
<dbReference type="InterPro" id="IPR023408">
    <property type="entry name" value="MscS_beta-dom_sf"/>
</dbReference>
<dbReference type="Gene3D" id="3.30.70.100">
    <property type="match status" value="1"/>
</dbReference>
<keyword evidence="5 8" id="KW-1133">Transmembrane helix</keyword>
<feature type="transmembrane region" description="Helical" evidence="8">
    <location>
        <begin position="66"/>
        <end position="87"/>
    </location>
</feature>
<dbReference type="InterPro" id="IPR011014">
    <property type="entry name" value="MscS_channel_TM-2"/>
</dbReference>
<dbReference type="RefSeq" id="WP_152096992.1">
    <property type="nucleotide sequence ID" value="NZ_AP021861.1"/>
</dbReference>
<evidence type="ECO:0000256" key="5">
    <source>
        <dbReference type="ARBA" id="ARBA00022989"/>
    </source>
</evidence>
<comment type="similarity">
    <text evidence="2">Belongs to the MscS (TC 1.A.23) family.</text>
</comment>
<evidence type="ECO:0000259" key="9">
    <source>
        <dbReference type="Pfam" id="PF00924"/>
    </source>
</evidence>
<dbReference type="GO" id="GO:0008381">
    <property type="term" value="F:mechanosensitive monoatomic ion channel activity"/>
    <property type="evidence" value="ECO:0007669"/>
    <property type="project" value="InterPro"/>
</dbReference>
<dbReference type="Pfam" id="PF21088">
    <property type="entry name" value="MS_channel_1st"/>
    <property type="match status" value="1"/>
</dbReference>
<feature type="compositionally biased region" description="Pro residues" evidence="7">
    <location>
        <begin position="314"/>
        <end position="328"/>
    </location>
</feature>
<dbReference type="AlphaFoldDB" id="A0A5K7X8D3"/>
<dbReference type="EMBL" id="AP021861">
    <property type="protein sequence ID" value="BBO30693.1"/>
    <property type="molecule type" value="Genomic_DNA"/>
</dbReference>
<protein>
    <submittedName>
        <fullName evidence="12">Small-conductance mechanosensitive channel</fullName>
    </submittedName>
</protein>
<evidence type="ECO:0000259" key="11">
    <source>
        <dbReference type="Pfam" id="PF21088"/>
    </source>
</evidence>
<keyword evidence="4 8" id="KW-0812">Transmembrane</keyword>
<dbReference type="SUPFAM" id="SSF50182">
    <property type="entry name" value="Sm-like ribonucleoproteins"/>
    <property type="match status" value="1"/>
</dbReference>
<name>A0A5K7X8D3_9BACT</name>
<feature type="domain" description="Mechanosensitive ion channel transmembrane helices 2/3" evidence="11">
    <location>
        <begin position="111"/>
        <end position="147"/>
    </location>
</feature>
<evidence type="ECO:0000313" key="12">
    <source>
        <dbReference type="EMBL" id="BBO30693.1"/>
    </source>
</evidence>
<evidence type="ECO:0000256" key="4">
    <source>
        <dbReference type="ARBA" id="ARBA00022692"/>
    </source>
</evidence>
<evidence type="ECO:0000256" key="1">
    <source>
        <dbReference type="ARBA" id="ARBA00004651"/>
    </source>
</evidence>
<dbReference type="InterPro" id="IPR049142">
    <property type="entry name" value="MS_channel_1st"/>
</dbReference>
<gene>
    <name evidence="12" type="ORF">PLANPX_0305</name>
</gene>
<feature type="domain" description="Mechanosensitive ion channel MscS" evidence="9">
    <location>
        <begin position="149"/>
        <end position="214"/>
    </location>
</feature>
<dbReference type="SUPFAM" id="SSF82689">
    <property type="entry name" value="Mechanosensitive channel protein MscS (YggB), C-terminal domain"/>
    <property type="match status" value="1"/>
</dbReference>
<evidence type="ECO:0000256" key="7">
    <source>
        <dbReference type="SAM" id="MobiDB-lite"/>
    </source>
</evidence>
<feature type="region of interest" description="Disordered" evidence="7">
    <location>
        <begin position="308"/>
        <end position="338"/>
    </location>
</feature>
<evidence type="ECO:0000259" key="10">
    <source>
        <dbReference type="Pfam" id="PF21082"/>
    </source>
</evidence>
<dbReference type="Proteomes" id="UP000326837">
    <property type="component" value="Chromosome"/>
</dbReference>
<sequence>MLIALLAQATALEAAQDAVPLPVKPELLPGTKEWKSNTLNELFTLQFSKMDPAEWEYAAYQLGLRAVYVLVLLTLAWTLSSWAASVVRATLTRVKFDETLTLFLSTLMRWTILLLAALSCLSYFGVQTTSFAALIGAAGLAIGLAFQGTLSNFAAGAMLLIFRPYKVGDTVNVASYTGKVAEIELFTTAIDTSDNRRIIVPNSSIFGAVIENITYHAVRRADVNVGTGYADDIDQTRAVLEAAVRSVADVVATPAPEVILTDLGASSVNWQVRGWAKRESFGAAKQAIIRAVKLGLDEARISIPFPQLDLHLDPPGPEPAPSPAPPEPVRWAPKISNT</sequence>
<dbReference type="GO" id="GO:0005886">
    <property type="term" value="C:plasma membrane"/>
    <property type="evidence" value="ECO:0007669"/>
    <property type="project" value="UniProtKB-SubCell"/>
</dbReference>
<evidence type="ECO:0000313" key="13">
    <source>
        <dbReference type="Proteomes" id="UP000326837"/>
    </source>
</evidence>
<dbReference type="SUPFAM" id="SSF82861">
    <property type="entry name" value="Mechanosensitive channel protein MscS (YggB), transmembrane region"/>
    <property type="match status" value="1"/>
</dbReference>
<evidence type="ECO:0000256" key="6">
    <source>
        <dbReference type="ARBA" id="ARBA00023136"/>
    </source>
</evidence>
<dbReference type="InterPro" id="IPR006685">
    <property type="entry name" value="MscS_channel_2nd"/>
</dbReference>
<evidence type="ECO:0000256" key="2">
    <source>
        <dbReference type="ARBA" id="ARBA00008017"/>
    </source>
</evidence>
<dbReference type="Pfam" id="PF00924">
    <property type="entry name" value="MS_channel_2nd"/>
    <property type="match status" value="1"/>
</dbReference>
<reference evidence="13" key="1">
    <citation type="submission" date="2019-10" db="EMBL/GenBank/DDBJ databases">
        <title>Lacipirellula parvula gen. nov., sp. nov., representing a lineage of planctomycetes widespread in freshwater anoxic habitats, and description of the family Lacipirellulaceae.</title>
        <authorList>
            <person name="Dedysh S.N."/>
            <person name="Kulichevskaya I.S."/>
            <person name="Beletsky A.V."/>
            <person name="Rakitin A.L."/>
            <person name="Mardanov A.V."/>
            <person name="Ivanova A.A."/>
            <person name="Saltykova V.X."/>
            <person name="Rijpstra W.I.C."/>
            <person name="Sinninghe Damste J.S."/>
            <person name="Ravin N.V."/>
        </authorList>
    </citation>
    <scope>NUCLEOTIDE SEQUENCE [LARGE SCALE GENOMIC DNA]</scope>
    <source>
        <strain evidence="13">PX69</strain>
    </source>
</reference>
<keyword evidence="13" id="KW-1185">Reference proteome</keyword>
<dbReference type="Pfam" id="PF21082">
    <property type="entry name" value="MS_channel_3rd"/>
    <property type="match status" value="1"/>
</dbReference>
<dbReference type="Gene3D" id="2.30.30.60">
    <property type="match status" value="1"/>
</dbReference>
<feature type="transmembrane region" description="Helical" evidence="8">
    <location>
        <begin position="131"/>
        <end position="162"/>
    </location>
</feature>
<comment type="subcellular location">
    <subcellularLocation>
        <location evidence="1">Cell membrane</location>
        <topology evidence="1">Multi-pass membrane protein</topology>
    </subcellularLocation>
</comment>
<feature type="domain" description="Mechanosensitive ion channel MscS C-terminal" evidence="10">
    <location>
        <begin position="222"/>
        <end position="303"/>
    </location>
</feature>
<dbReference type="PANTHER" id="PTHR30221">
    <property type="entry name" value="SMALL-CONDUCTANCE MECHANOSENSITIVE CHANNEL"/>
    <property type="match status" value="1"/>
</dbReference>
<dbReference type="InterPro" id="IPR049278">
    <property type="entry name" value="MS_channel_C"/>
</dbReference>
<organism evidence="12 13">
    <name type="scientific">Lacipirellula parvula</name>
    <dbReference type="NCBI Taxonomy" id="2650471"/>
    <lineage>
        <taxon>Bacteria</taxon>
        <taxon>Pseudomonadati</taxon>
        <taxon>Planctomycetota</taxon>
        <taxon>Planctomycetia</taxon>
        <taxon>Pirellulales</taxon>
        <taxon>Lacipirellulaceae</taxon>
        <taxon>Lacipirellula</taxon>
    </lineage>
</organism>
<keyword evidence="6 8" id="KW-0472">Membrane</keyword>
<dbReference type="PANTHER" id="PTHR30221:SF1">
    <property type="entry name" value="SMALL-CONDUCTANCE MECHANOSENSITIVE CHANNEL"/>
    <property type="match status" value="1"/>
</dbReference>
<dbReference type="KEGG" id="lpav:PLANPX_0305"/>
<feature type="transmembrane region" description="Helical" evidence="8">
    <location>
        <begin position="99"/>
        <end position="125"/>
    </location>
</feature>
<dbReference type="InterPro" id="IPR045275">
    <property type="entry name" value="MscS_archaea/bacteria_type"/>
</dbReference>
<dbReference type="InterPro" id="IPR010920">
    <property type="entry name" value="LSM_dom_sf"/>
</dbReference>
<evidence type="ECO:0000256" key="3">
    <source>
        <dbReference type="ARBA" id="ARBA00022475"/>
    </source>
</evidence>